<dbReference type="PANTHER" id="PTHR21694">
    <property type="entry name" value="COILED-COIL DOMAIN-CONTAINING PROTEIN 63"/>
    <property type="match status" value="1"/>
</dbReference>
<feature type="coiled-coil region" evidence="2">
    <location>
        <begin position="70"/>
        <end position="97"/>
    </location>
</feature>
<keyword evidence="1 2" id="KW-0175">Coiled coil</keyword>
<keyword evidence="5" id="KW-1185">Reference proteome</keyword>
<feature type="coiled-coil region" evidence="2">
    <location>
        <begin position="9"/>
        <end position="43"/>
    </location>
</feature>
<dbReference type="Proteomes" id="UP001516400">
    <property type="component" value="Unassembled WGS sequence"/>
</dbReference>
<sequence length="234" mass="27556">MEGDRKAFFEEMNTKLVKQRAIIQTLRNEKNQLMTDLKVATSASKKKHFRVLSAKINQMYANYEIYLEAIEKERHDLKEINGQIRKLEKKIDQLRGNDVTENQFKMRLQSGKKSIELLENKLQTSIKRFCTVLTGNKILREELDHLLKERDFYSEVNFFFCLFSEVNTIYVFLLISERELPNVSVFYQLKVSKYSIKQNAKNSVDQVIDLWRKDQITTGGVLGILNNISHLIRK</sequence>
<comment type="caution">
    <text evidence="4">The sequence shown here is derived from an EMBL/GenBank/DDBJ whole genome shotgun (WGS) entry which is preliminary data.</text>
</comment>
<evidence type="ECO:0000256" key="1">
    <source>
        <dbReference type="ARBA" id="ARBA00023054"/>
    </source>
</evidence>
<reference evidence="4 5" key="1">
    <citation type="journal article" date="2021" name="BMC Biol.">
        <title>Horizontally acquired antibacterial genes associated with adaptive radiation of ladybird beetles.</title>
        <authorList>
            <person name="Li H.S."/>
            <person name="Tang X.F."/>
            <person name="Huang Y.H."/>
            <person name="Xu Z.Y."/>
            <person name="Chen M.L."/>
            <person name="Du X.Y."/>
            <person name="Qiu B.Y."/>
            <person name="Chen P.T."/>
            <person name="Zhang W."/>
            <person name="Slipinski A."/>
            <person name="Escalona H.E."/>
            <person name="Waterhouse R.M."/>
            <person name="Zwick A."/>
            <person name="Pang H."/>
        </authorList>
    </citation>
    <scope>NUCLEOTIDE SEQUENCE [LARGE SCALE GENOMIC DNA]</scope>
    <source>
        <strain evidence="4">SYSU2018</strain>
    </source>
</reference>
<dbReference type="InterPro" id="IPR049258">
    <property type="entry name" value="ODAD1_CC"/>
</dbReference>
<name>A0ABD2MZY4_9CUCU</name>
<dbReference type="PANTHER" id="PTHR21694:SF18">
    <property type="entry name" value="COILED-COIL DOMAIN-CONTAINING PROTEIN 63"/>
    <property type="match status" value="1"/>
</dbReference>
<feature type="domain" description="ODAD1 central coiled coil region" evidence="3">
    <location>
        <begin position="112"/>
        <end position="156"/>
    </location>
</feature>
<accession>A0ABD2MZY4</accession>
<evidence type="ECO:0000313" key="5">
    <source>
        <dbReference type="Proteomes" id="UP001516400"/>
    </source>
</evidence>
<evidence type="ECO:0000313" key="4">
    <source>
        <dbReference type="EMBL" id="KAL3271760.1"/>
    </source>
</evidence>
<dbReference type="AlphaFoldDB" id="A0ABD2MZY4"/>
<dbReference type="EMBL" id="JABFTP020000042">
    <property type="protein sequence ID" value="KAL3271760.1"/>
    <property type="molecule type" value="Genomic_DNA"/>
</dbReference>
<protein>
    <recommendedName>
        <fullName evidence="3">ODAD1 central coiled coil region domain-containing protein</fullName>
    </recommendedName>
</protein>
<evidence type="ECO:0000256" key="2">
    <source>
        <dbReference type="SAM" id="Coils"/>
    </source>
</evidence>
<evidence type="ECO:0000259" key="3">
    <source>
        <dbReference type="Pfam" id="PF21773"/>
    </source>
</evidence>
<organism evidence="4 5">
    <name type="scientific">Cryptolaemus montrouzieri</name>
    <dbReference type="NCBI Taxonomy" id="559131"/>
    <lineage>
        <taxon>Eukaryota</taxon>
        <taxon>Metazoa</taxon>
        <taxon>Ecdysozoa</taxon>
        <taxon>Arthropoda</taxon>
        <taxon>Hexapoda</taxon>
        <taxon>Insecta</taxon>
        <taxon>Pterygota</taxon>
        <taxon>Neoptera</taxon>
        <taxon>Endopterygota</taxon>
        <taxon>Coleoptera</taxon>
        <taxon>Polyphaga</taxon>
        <taxon>Cucujiformia</taxon>
        <taxon>Coccinelloidea</taxon>
        <taxon>Coccinellidae</taxon>
        <taxon>Scymninae</taxon>
        <taxon>Scymnini</taxon>
        <taxon>Cryptolaemus</taxon>
    </lineage>
</organism>
<dbReference type="Pfam" id="PF21773">
    <property type="entry name" value="ODAD1_CC"/>
    <property type="match status" value="1"/>
</dbReference>
<proteinExistence type="predicted"/>
<gene>
    <name evidence="4" type="ORF">HHI36_022230</name>
</gene>
<dbReference type="InterPro" id="IPR051876">
    <property type="entry name" value="ODA-DC/CCD"/>
</dbReference>